<evidence type="ECO:0000313" key="2">
    <source>
        <dbReference type="EMBL" id="KYC51680.1"/>
    </source>
</evidence>
<dbReference type="PROSITE" id="PS51186">
    <property type="entry name" value="GNAT"/>
    <property type="match status" value="1"/>
</dbReference>
<name>A0A150J390_9EURY</name>
<protein>
    <submittedName>
        <fullName evidence="2">Acetyltransferase</fullName>
    </submittedName>
</protein>
<dbReference type="AlphaFoldDB" id="A0A150J390"/>
<dbReference type="CDD" id="cd04301">
    <property type="entry name" value="NAT_SF"/>
    <property type="match status" value="1"/>
</dbReference>
<dbReference type="GO" id="GO:0016747">
    <property type="term" value="F:acyltransferase activity, transferring groups other than amino-acyl groups"/>
    <property type="evidence" value="ECO:0007669"/>
    <property type="project" value="InterPro"/>
</dbReference>
<dbReference type="Proteomes" id="UP000075578">
    <property type="component" value="Unassembled WGS sequence"/>
</dbReference>
<evidence type="ECO:0000259" key="1">
    <source>
        <dbReference type="PROSITE" id="PS51186"/>
    </source>
</evidence>
<dbReference type="EMBL" id="LNGD01000058">
    <property type="protein sequence ID" value="KYC51680.1"/>
    <property type="molecule type" value="Genomic_DNA"/>
</dbReference>
<evidence type="ECO:0000313" key="3">
    <source>
        <dbReference type="Proteomes" id="UP000075578"/>
    </source>
</evidence>
<feature type="domain" description="N-acetyltransferase" evidence="1">
    <location>
        <begin position="1"/>
        <end position="139"/>
    </location>
</feature>
<keyword evidence="2" id="KW-0808">Transferase</keyword>
<sequence length="139" mass="15958">MEIIKATKEHAHELSALLKGLDTEEYSFSEVDKLLPSIESGIYYIAIEGNEIVGTIALIIIEESCEIDALITNKKGVGKALIDFAVEKCRRENIKKIWCWSLKRYNAIGFYDKMGFKEQFLLEKHWCGEDCYIFGRVID</sequence>
<gene>
    <name evidence="2" type="ORF">AMQ74_01041</name>
</gene>
<dbReference type="Gene3D" id="3.40.630.30">
    <property type="match status" value="1"/>
</dbReference>
<proteinExistence type="predicted"/>
<organism evidence="2 3">
    <name type="scientific">Candidatus Methanofastidiosum methylothiophilum</name>
    <dbReference type="NCBI Taxonomy" id="1705564"/>
    <lineage>
        <taxon>Archaea</taxon>
        <taxon>Methanobacteriati</taxon>
        <taxon>Methanobacteriota</taxon>
        <taxon>Stenosarchaea group</taxon>
        <taxon>Candidatus Methanofastidiosia</taxon>
        <taxon>Candidatus Methanofastidiosales</taxon>
        <taxon>Candidatus Methanofastidiosaceae</taxon>
        <taxon>Candidatus Methanofastidiosum</taxon>
    </lineage>
</organism>
<reference evidence="2 3" key="1">
    <citation type="journal article" date="2016" name="ISME J.">
        <title>Chasing the elusive Euryarchaeota class WSA2: genomes reveal a uniquely fastidious methyl-reducing methanogen.</title>
        <authorList>
            <person name="Nobu M.K."/>
            <person name="Narihiro T."/>
            <person name="Kuroda K."/>
            <person name="Mei R."/>
            <person name="Liu W.T."/>
        </authorList>
    </citation>
    <scope>NUCLEOTIDE SEQUENCE [LARGE SCALE GENOMIC DNA]</scope>
    <source>
        <strain evidence="2">U1lsi0528_Bin089</strain>
    </source>
</reference>
<accession>A0A150J390</accession>
<comment type="caution">
    <text evidence="2">The sequence shown here is derived from an EMBL/GenBank/DDBJ whole genome shotgun (WGS) entry which is preliminary data.</text>
</comment>
<dbReference type="InterPro" id="IPR000182">
    <property type="entry name" value="GNAT_dom"/>
</dbReference>
<dbReference type="InterPro" id="IPR016181">
    <property type="entry name" value="Acyl_CoA_acyltransferase"/>
</dbReference>
<dbReference type="SUPFAM" id="SSF55729">
    <property type="entry name" value="Acyl-CoA N-acyltransferases (Nat)"/>
    <property type="match status" value="1"/>
</dbReference>
<dbReference type="Pfam" id="PF00583">
    <property type="entry name" value="Acetyltransf_1"/>
    <property type="match status" value="1"/>
</dbReference>